<dbReference type="InterPro" id="IPR004158">
    <property type="entry name" value="DUF247_pln"/>
</dbReference>
<reference evidence="1 2" key="1">
    <citation type="journal article" date="2018" name="Front. Plant Sci.">
        <title>Red Clover (Trifolium pratense) and Zigzag Clover (T. medium) - A Picture of Genomic Similarities and Differences.</title>
        <authorList>
            <person name="Dluhosova J."/>
            <person name="Istvanek J."/>
            <person name="Nedelnik J."/>
            <person name="Repkova J."/>
        </authorList>
    </citation>
    <scope>NUCLEOTIDE SEQUENCE [LARGE SCALE GENOMIC DNA]</scope>
    <source>
        <strain evidence="2">cv. 10/8</strain>
        <tissue evidence="1">Leaf</tissue>
    </source>
</reference>
<sequence>MERHKWRSINHVLKRTKHDIRIYLDAIKEMEERARSCYEGTIGLSSNEFVEMLVLDGCFVLELFRGA</sequence>
<dbReference type="AlphaFoldDB" id="A0A392UHA7"/>
<accession>A0A392UHA7</accession>
<dbReference type="PANTHER" id="PTHR31170:SF25">
    <property type="entry name" value="BNAA09G04570D PROTEIN"/>
    <property type="match status" value="1"/>
</dbReference>
<comment type="caution">
    <text evidence="1">The sequence shown here is derived from an EMBL/GenBank/DDBJ whole genome shotgun (WGS) entry which is preliminary data.</text>
</comment>
<proteinExistence type="predicted"/>
<keyword evidence="2" id="KW-1185">Reference proteome</keyword>
<evidence type="ECO:0000313" key="2">
    <source>
        <dbReference type="Proteomes" id="UP000265520"/>
    </source>
</evidence>
<dbReference type="Pfam" id="PF03140">
    <property type="entry name" value="DUF247"/>
    <property type="match status" value="1"/>
</dbReference>
<dbReference type="Proteomes" id="UP000265520">
    <property type="component" value="Unassembled WGS sequence"/>
</dbReference>
<feature type="non-terminal residue" evidence="1">
    <location>
        <position position="67"/>
    </location>
</feature>
<protein>
    <submittedName>
        <fullName evidence="1">UPF0481 protein</fullName>
    </submittedName>
</protein>
<name>A0A392UHA7_9FABA</name>
<dbReference type="EMBL" id="LXQA010828783">
    <property type="protein sequence ID" value="MCI72969.1"/>
    <property type="molecule type" value="Genomic_DNA"/>
</dbReference>
<organism evidence="1 2">
    <name type="scientific">Trifolium medium</name>
    <dbReference type="NCBI Taxonomy" id="97028"/>
    <lineage>
        <taxon>Eukaryota</taxon>
        <taxon>Viridiplantae</taxon>
        <taxon>Streptophyta</taxon>
        <taxon>Embryophyta</taxon>
        <taxon>Tracheophyta</taxon>
        <taxon>Spermatophyta</taxon>
        <taxon>Magnoliopsida</taxon>
        <taxon>eudicotyledons</taxon>
        <taxon>Gunneridae</taxon>
        <taxon>Pentapetalae</taxon>
        <taxon>rosids</taxon>
        <taxon>fabids</taxon>
        <taxon>Fabales</taxon>
        <taxon>Fabaceae</taxon>
        <taxon>Papilionoideae</taxon>
        <taxon>50 kb inversion clade</taxon>
        <taxon>NPAAA clade</taxon>
        <taxon>Hologalegina</taxon>
        <taxon>IRL clade</taxon>
        <taxon>Trifolieae</taxon>
        <taxon>Trifolium</taxon>
    </lineage>
</organism>
<dbReference type="PANTHER" id="PTHR31170">
    <property type="entry name" value="BNAC04G53230D PROTEIN"/>
    <property type="match status" value="1"/>
</dbReference>
<evidence type="ECO:0000313" key="1">
    <source>
        <dbReference type="EMBL" id="MCI72969.1"/>
    </source>
</evidence>